<evidence type="ECO:0000313" key="2">
    <source>
        <dbReference type="Proteomes" id="UP001164733"/>
    </source>
</evidence>
<dbReference type="AlphaFoldDB" id="A0AA47EG57"/>
<sequence length="64" mass="7279">MNKTLIAGLKFGLKVVLEIGLKIKLQKLCFSLEENISDITLTRASLKGARSSINRLTRRYFYGF</sequence>
<proteinExistence type="predicted"/>
<dbReference type="RefSeq" id="WP_253200229.1">
    <property type="nucleotide sequence ID" value="NZ_CP086239.1"/>
</dbReference>
<dbReference type="Proteomes" id="UP001164733">
    <property type="component" value="Chromosome"/>
</dbReference>
<organism evidence="1 2">
    <name type="scientific">Clostridium estertheticum</name>
    <dbReference type="NCBI Taxonomy" id="238834"/>
    <lineage>
        <taxon>Bacteria</taxon>
        <taxon>Bacillati</taxon>
        <taxon>Bacillota</taxon>
        <taxon>Clostridia</taxon>
        <taxon>Eubacteriales</taxon>
        <taxon>Clostridiaceae</taxon>
        <taxon>Clostridium</taxon>
    </lineage>
</organism>
<name>A0AA47EG57_9CLOT</name>
<protein>
    <submittedName>
        <fullName evidence="1">Uncharacterized protein</fullName>
    </submittedName>
</protein>
<gene>
    <name evidence="1" type="ORF">LL038_14350</name>
</gene>
<evidence type="ECO:0000313" key="1">
    <source>
        <dbReference type="EMBL" id="WAG58834.1"/>
    </source>
</evidence>
<accession>A0AA47EG57</accession>
<dbReference type="EMBL" id="CP086239">
    <property type="protein sequence ID" value="WAG58834.1"/>
    <property type="molecule type" value="Genomic_DNA"/>
</dbReference>
<reference evidence="1" key="1">
    <citation type="submission" date="2021-11" db="EMBL/GenBank/DDBJ databases">
        <title>Clostridia strains as spoilage organisms.</title>
        <authorList>
            <person name="Wambui J."/>
            <person name="Stevens M.J.A."/>
            <person name="Stephan R."/>
        </authorList>
    </citation>
    <scope>NUCLEOTIDE SEQUENCE</scope>
    <source>
        <strain evidence="1">CF009</strain>
    </source>
</reference>